<feature type="domain" description="NADPH-dependent FMN reductase-like" evidence="3">
    <location>
        <begin position="3"/>
        <end position="144"/>
    </location>
</feature>
<evidence type="ECO:0000256" key="1">
    <source>
        <dbReference type="ARBA" id="ARBA00022630"/>
    </source>
</evidence>
<reference evidence="4 5" key="1">
    <citation type="submission" date="2020-08" db="EMBL/GenBank/DDBJ databases">
        <title>Genome public.</title>
        <authorList>
            <person name="Liu C."/>
            <person name="Sun Q."/>
        </authorList>
    </citation>
    <scope>NUCLEOTIDE SEQUENCE [LARGE SCALE GENOMIC DNA]</scope>
    <source>
        <strain evidence="4 5">New-38</strain>
    </source>
</reference>
<dbReference type="PANTHER" id="PTHR43278:SF3">
    <property type="entry name" value="IRON-SULFUR FLAVOPROTEIN MJ0731"/>
    <property type="match status" value="1"/>
</dbReference>
<dbReference type="RefSeq" id="WP_186962986.1">
    <property type="nucleotide sequence ID" value="NZ_JACOPR010000002.1"/>
</dbReference>
<keyword evidence="1" id="KW-0285">Flavoprotein</keyword>
<comment type="caution">
    <text evidence="4">The sequence shown here is derived from an EMBL/GenBank/DDBJ whole genome shotgun (WGS) entry which is preliminary data.</text>
</comment>
<gene>
    <name evidence="4" type="ORF">H8S34_02880</name>
</gene>
<keyword evidence="2" id="KW-0288">FMN</keyword>
<dbReference type="SUPFAM" id="SSF52218">
    <property type="entry name" value="Flavoproteins"/>
    <property type="match status" value="1"/>
</dbReference>
<evidence type="ECO:0000256" key="2">
    <source>
        <dbReference type="ARBA" id="ARBA00022643"/>
    </source>
</evidence>
<keyword evidence="5" id="KW-1185">Reference proteome</keyword>
<dbReference type="InterPro" id="IPR005025">
    <property type="entry name" value="FMN_Rdtase-like_dom"/>
</dbReference>
<protein>
    <submittedName>
        <fullName evidence="4">Flavodoxin family protein</fullName>
    </submittedName>
</protein>
<dbReference type="Gene3D" id="3.40.50.360">
    <property type="match status" value="1"/>
</dbReference>
<sequence>MAKILAVCGSPRNQATEYVLKKALEHLEGREGIETEFITVRGKKIAPCNGCGYCKKNKTWCCIQDDCQELLEKFMAADAYLIGSPVYCYSSTPQIAAFFSRMRPLFHVYPELMRDKLGSALAVGGTRNGGEEMAVNNLLAMMMARGINIVCNEVYGYAGGFVWSQDKGPDGVEMDQPGMNGVLKLADKLADMALIREYGKKALACAADQ</sequence>
<evidence type="ECO:0000259" key="3">
    <source>
        <dbReference type="Pfam" id="PF03358"/>
    </source>
</evidence>
<dbReference type="Proteomes" id="UP000660021">
    <property type="component" value="Unassembled WGS sequence"/>
</dbReference>
<dbReference type="InterPro" id="IPR051796">
    <property type="entry name" value="ISF_SsuE-like"/>
</dbReference>
<name>A0ABR7HQK4_9FIRM</name>
<evidence type="ECO:0000313" key="5">
    <source>
        <dbReference type="Proteomes" id="UP000660021"/>
    </source>
</evidence>
<dbReference type="PANTHER" id="PTHR43278">
    <property type="entry name" value="NAD(P)H-DEPENDENT FMN-CONTAINING OXIDOREDUCTASE YWQN-RELATED"/>
    <property type="match status" value="1"/>
</dbReference>
<organism evidence="4 5">
    <name type="scientific">Pseudoflavonifractor hominis</name>
    <dbReference type="NCBI Taxonomy" id="2763059"/>
    <lineage>
        <taxon>Bacteria</taxon>
        <taxon>Bacillati</taxon>
        <taxon>Bacillota</taxon>
        <taxon>Clostridia</taxon>
        <taxon>Eubacteriales</taxon>
        <taxon>Oscillospiraceae</taxon>
        <taxon>Pseudoflavonifractor</taxon>
    </lineage>
</organism>
<dbReference type="InterPro" id="IPR029039">
    <property type="entry name" value="Flavoprotein-like_sf"/>
</dbReference>
<evidence type="ECO:0000313" key="4">
    <source>
        <dbReference type="EMBL" id="MBC5729777.1"/>
    </source>
</evidence>
<proteinExistence type="predicted"/>
<dbReference type="EMBL" id="JACOPR010000002">
    <property type="protein sequence ID" value="MBC5729777.1"/>
    <property type="molecule type" value="Genomic_DNA"/>
</dbReference>
<accession>A0ABR7HQK4</accession>
<dbReference type="Pfam" id="PF03358">
    <property type="entry name" value="FMN_red"/>
    <property type="match status" value="1"/>
</dbReference>